<evidence type="ECO:0000256" key="3">
    <source>
        <dbReference type="ARBA" id="ARBA00011928"/>
    </source>
</evidence>
<evidence type="ECO:0000256" key="8">
    <source>
        <dbReference type="SAM" id="SignalP"/>
    </source>
</evidence>
<dbReference type="SUPFAM" id="SSF56176">
    <property type="entry name" value="FAD-binding/transporter-associated domain-like"/>
    <property type="match status" value="1"/>
</dbReference>
<feature type="signal peptide" evidence="8">
    <location>
        <begin position="1"/>
        <end position="27"/>
    </location>
</feature>
<keyword evidence="6" id="KW-0560">Oxidoreductase</keyword>
<dbReference type="InterPro" id="IPR050432">
    <property type="entry name" value="FAD-linked_Oxidoreductases_BP"/>
</dbReference>
<evidence type="ECO:0000256" key="5">
    <source>
        <dbReference type="ARBA" id="ARBA00022827"/>
    </source>
</evidence>
<evidence type="ECO:0000313" key="11">
    <source>
        <dbReference type="Proteomes" id="UP001153076"/>
    </source>
</evidence>
<dbReference type="Pfam" id="PF01565">
    <property type="entry name" value="FAD_binding_4"/>
    <property type="match status" value="2"/>
</dbReference>
<dbReference type="PROSITE" id="PS00862">
    <property type="entry name" value="OX2_COVAL_FAD"/>
    <property type="match status" value="1"/>
</dbReference>
<dbReference type="PANTHER" id="PTHR13878:SF127">
    <property type="entry name" value="CYTOKININ DEHYDROGENASE 3"/>
    <property type="match status" value="1"/>
</dbReference>
<gene>
    <name evidence="10" type="ORF">Cgig2_016695</name>
</gene>
<keyword evidence="4" id="KW-0285">Flavoprotein</keyword>
<evidence type="ECO:0000259" key="9">
    <source>
        <dbReference type="PROSITE" id="PS51387"/>
    </source>
</evidence>
<comment type="cofactor">
    <cofactor evidence="1">
        <name>FAD</name>
        <dbReference type="ChEBI" id="CHEBI:57692"/>
    </cofactor>
</comment>
<name>A0A9Q1QS42_9CARY</name>
<dbReference type="InterPro" id="IPR006094">
    <property type="entry name" value="Oxid_FAD_bind_N"/>
</dbReference>
<evidence type="ECO:0000256" key="7">
    <source>
        <dbReference type="ARBA" id="ARBA00048224"/>
    </source>
</evidence>
<feature type="domain" description="FAD-binding PCMH-type" evidence="9">
    <location>
        <begin position="68"/>
        <end position="262"/>
    </location>
</feature>
<dbReference type="InterPro" id="IPR016167">
    <property type="entry name" value="FAD-bd_PCMH_sub1"/>
</dbReference>
<dbReference type="EMBL" id="JAKOGI010000006">
    <property type="protein sequence ID" value="KAJ8452114.1"/>
    <property type="molecule type" value="Genomic_DNA"/>
</dbReference>
<dbReference type="InterPro" id="IPR036318">
    <property type="entry name" value="FAD-bd_PCMH-like_sf"/>
</dbReference>
<evidence type="ECO:0000256" key="2">
    <source>
        <dbReference type="ARBA" id="ARBA00005466"/>
    </source>
</evidence>
<evidence type="ECO:0000313" key="10">
    <source>
        <dbReference type="EMBL" id="KAJ8452114.1"/>
    </source>
</evidence>
<dbReference type="InterPro" id="IPR015345">
    <property type="entry name" value="Cytokinin_DH_FAD/cytokin-bd"/>
</dbReference>
<dbReference type="GO" id="GO:0019139">
    <property type="term" value="F:cytokinin dehydrogenase activity"/>
    <property type="evidence" value="ECO:0007669"/>
    <property type="project" value="UniProtKB-EC"/>
</dbReference>
<dbReference type="InterPro" id="IPR016166">
    <property type="entry name" value="FAD-bd_PCMH"/>
</dbReference>
<evidence type="ECO:0000256" key="4">
    <source>
        <dbReference type="ARBA" id="ARBA00022630"/>
    </source>
</evidence>
<organism evidence="10 11">
    <name type="scientific">Carnegiea gigantea</name>
    <dbReference type="NCBI Taxonomy" id="171969"/>
    <lineage>
        <taxon>Eukaryota</taxon>
        <taxon>Viridiplantae</taxon>
        <taxon>Streptophyta</taxon>
        <taxon>Embryophyta</taxon>
        <taxon>Tracheophyta</taxon>
        <taxon>Spermatophyta</taxon>
        <taxon>Magnoliopsida</taxon>
        <taxon>eudicotyledons</taxon>
        <taxon>Gunneridae</taxon>
        <taxon>Pentapetalae</taxon>
        <taxon>Caryophyllales</taxon>
        <taxon>Cactineae</taxon>
        <taxon>Cactaceae</taxon>
        <taxon>Cactoideae</taxon>
        <taxon>Echinocereeae</taxon>
        <taxon>Carnegiea</taxon>
    </lineage>
</organism>
<dbReference type="InterPro" id="IPR016170">
    <property type="entry name" value="Cytok_DH_C_sf"/>
</dbReference>
<evidence type="ECO:0000256" key="1">
    <source>
        <dbReference type="ARBA" id="ARBA00001974"/>
    </source>
</evidence>
<dbReference type="Proteomes" id="UP001153076">
    <property type="component" value="Unassembled WGS sequence"/>
</dbReference>
<dbReference type="InterPro" id="IPR016164">
    <property type="entry name" value="FAD-linked_Oxase-like_C"/>
</dbReference>
<keyword evidence="11" id="KW-1185">Reference proteome</keyword>
<dbReference type="Gene3D" id="3.30.465.10">
    <property type="match status" value="1"/>
</dbReference>
<dbReference type="PANTHER" id="PTHR13878">
    <property type="entry name" value="GULONOLACTONE OXIDASE"/>
    <property type="match status" value="1"/>
</dbReference>
<dbReference type="GO" id="GO:0009690">
    <property type="term" value="P:cytokinin metabolic process"/>
    <property type="evidence" value="ECO:0007669"/>
    <property type="project" value="InterPro"/>
</dbReference>
<keyword evidence="8" id="KW-0732">Signal</keyword>
<sequence>MARATRPSLSCFLIIFVISPLVPIVGFKQTSPWTDLLPSDLESLDIAARLQVDEASLAMASTDFGRIVSVIPAAVLYPTSVEDIASLVKFSYNSPLPFKISPRGQGHSCRGQAMVENGVVIDMTSLNRAKYNNNHSNNNSSSNDRIRVLYDGSMGVYFADVGGEQLWIDVLHATLEHGLAPVSWTDYLYLTVGGTLSNAGISGQAFRYGPQITNVYELDVVTGKGDLITCSKKINPELFYAVLGGLGQFGIITRASIQLHPAPKRVSSIILHTVKWVRMLYDDFSRFTRDQEHLISLNGDHGLLGDFYGLHFVEGSLIMNQANPNNWRSSFFSPSDQVKIASLRAPGGIIYYIEVAKYYYHDSDNIKIDRELEDQLQGLKFLGGFRFTKDVTFVEFLNRVRRGELALQSKGQWDVPHPWLNLFIPKSQIQKFSHVFTEIIAKNDKALGTILFYPFNRNKWDDKMSAVIPAEDVFYTLGLLHSSEFDDWEALEDQNKQILKYCDENGIKIKQYLPNYSTREEWKSHFGDKWKIFLETKGLFDPKMIMTPGQRIFH</sequence>
<feature type="chain" id="PRO_5040175789" description="cytokinin dehydrogenase" evidence="8">
    <location>
        <begin position="28"/>
        <end position="554"/>
    </location>
</feature>
<evidence type="ECO:0000256" key="6">
    <source>
        <dbReference type="ARBA" id="ARBA00023002"/>
    </source>
</evidence>
<dbReference type="SUPFAM" id="SSF55103">
    <property type="entry name" value="FAD-linked oxidases, C-terminal domain"/>
    <property type="match status" value="1"/>
</dbReference>
<dbReference type="OrthoDB" id="415825at2759"/>
<comment type="catalytic activity">
    <reaction evidence="7">
        <text>N(6)-dimethylallyladenine + A + H2O = 3-methyl-2-butenal + adenine + AH2</text>
        <dbReference type="Rhea" id="RHEA:13625"/>
        <dbReference type="ChEBI" id="CHEBI:13193"/>
        <dbReference type="ChEBI" id="CHEBI:15377"/>
        <dbReference type="ChEBI" id="CHEBI:15825"/>
        <dbReference type="ChEBI" id="CHEBI:16708"/>
        <dbReference type="ChEBI" id="CHEBI:17499"/>
        <dbReference type="ChEBI" id="CHEBI:17660"/>
        <dbReference type="EC" id="1.5.99.12"/>
    </reaction>
</comment>
<dbReference type="AlphaFoldDB" id="A0A9Q1QS42"/>
<dbReference type="Gene3D" id="3.40.462.10">
    <property type="entry name" value="FAD-linked oxidases, C-terminal domain"/>
    <property type="match status" value="1"/>
</dbReference>
<comment type="similarity">
    <text evidence="2">Belongs to the oxygen-dependent FAD-linked oxidoreductase family.</text>
</comment>
<protein>
    <recommendedName>
        <fullName evidence="3">cytokinin dehydrogenase</fullName>
        <ecNumber evidence="3">1.5.99.12</ecNumber>
    </recommendedName>
</protein>
<dbReference type="InterPro" id="IPR016169">
    <property type="entry name" value="FAD-bd_PCMH_sub2"/>
</dbReference>
<dbReference type="Pfam" id="PF09265">
    <property type="entry name" value="Cytokin-bind"/>
    <property type="match status" value="1"/>
</dbReference>
<accession>A0A9Q1QS42</accession>
<keyword evidence="5" id="KW-0274">FAD</keyword>
<dbReference type="InterPro" id="IPR006093">
    <property type="entry name" value="Oxy_OxRdtase_FAD_BS"/>
</dbReference>
<dbReference type="Gene3D" id="3.30.43.10">
    <property type="entry name" value="Uridine Diphospho-n-acetylenolpyruvylglucosamine Reductase, domain 2"/>
    <property type="match status" value="1"/>
</dbReference>
<reference evidence="10" key="1">
    <citation type="submission" date="2022-04" db="EMBL/GenBank/DDBJ databases">
        <title>Carnegiea gigantea Genome sequencing and assembly v2.</title>
        <authorList>
            <person name="Copetti D."/>
            <person name="Sanderson M.J."/>
            <person name="Burquez A."/>
            <person name="Wojciechowski M.F."/>
        </authorList>
    </citation>
    <scope>NUCLEOTIDE SEQUENCE</scope>
    <source>
        <strain evidence="10">SGP5-SGP5p</strain>
        <tissue evidence="10">Aerial part</tissue>
    </source>
</reference>
<dbReference type="PROSITE" id="PS51387">
    <property type="entry name" value="FAD_PCMH"/>
    <property type="match status" value="1"/>
</dbReference>
<dbReference type="GO" id="GO:0071949">
    <property type="term" value="F:FAD binding"/>
    <property type="evidence" value="ECO:0007669"/>
    <property type="project" value="InterPro"/>
</dbReference>
<dbReference type="EC" id="1.5.99.12" evidence="3"/>
<proteinExistence type="inferred from homology"/>
<comment type="caution">
    <text evidence="10">The sequence shown here is derived from an EMBL/GenBank/DDBJ whole genome shotgun (WGS) entry which is preliminary data.</text>
</comment>